<sequence>MYTFLFFLAMGMAIFLVGIWCLRHGLERMASDRLPSILKRFVKTPTRGMLTGIIVTALLNSSAAVTVITIGFVSAGTISFADSLGIILGSNIGTTFTTQLIAWNPQEMILPIVIIGILLWFMLKGEKRFAGLSVFGFGITLFGLNTMIHSLAPVGETDWFRDILAAASGNPLYGVMAGAGLTALVQSSTATTALTMALASQGLIDLAGAIAIVLGNNIGTCITAVLASLGSPLAAKRVAVSHVLLNVAGVAAFLPFLNLFTKFVELFGASPAVQVANAHMWFNVISSFAIWPFTRMFAVLIEWLVPELR</sequence>
<keyword evidence="5 6" id="KW-0472">Membrane</keyword>
<dbReference type="Pfam" id="PF02690">
    <property type="entry name" value="Na_Pi_cotrans"/>
    <property type="match status" value="2"/>
</dbReference>
<dbReference type="GO" id="GO:0044341">
    <property type="term" value="P:sodium-dependent phosphate transport"/>
    <property type="evidence" value="ECO:0007669"/>
    <property type="project" value="InterPro"/>
</dbReference>
<gene>
    <name evidence="7" type="ORF">skT53_12170</name>
</gene>
<dbReference type="InterPro" id="IPR004633">
    <property type="entry name" value="NaPi_cotrn-rel/YqeW-like"/>
</dbReference>
<dbReference type="NCBIfam" id="NF037997">
    <property type="entry name" value="Na_Pi_symport"/>
    <property type="match status" value="1"/>
</dbReference>
<keyword evidence="8" id="KW-1185">Reference proteome</keyword>
<keyword evidence="3 6" id="KW-0812">Transmembrane</keyword>
<protein>
    <recommendedName>
        <fullName evidence="9">Na/Pi cotransporter</fullName>
    </recommendedName>
</protein>
<dbReference type="NCBIfam" id="TIGR00704">
    <property type="entry name" value="NaPi_cotrn_rel"/>
    <property type="match status" value="1"/>
</dbReference>
<organism evidence="7 8">
    <name type="scientific">Effusibacillus dendaii</name>
    <dbReference type="NCBI Taxonomy" id="2743772"/>
    <lineage>
        <taxon>Bacteria</taxon>
        <taxon>Bacillati</taxon>
        <taxon>Bacillota</taxon>
        <taxon>Bacilli</taxon>
        <taxon>Bacillales</taxon>
        <taxon>Alicyclobacillaceae</taxon>
        <taxon>Effusibacillus</taxon>
    </lineage>
</organism>
<proteinExistence type="predicted"/>
<evidence type="ECO:0000256" key="1">
    <source>
        <dbReference type="ARBA" id="ARBA00004651"/>
    </source>
</evidence>
<comment type="subcellular location">
    <subcellularLocation>
        <location evidence="1">Cell membrane</location>
        <topology evidence="1">Multi-pass membrane protein</topology>
    </subcellularLocation>
</comment>
<feature type="transmembrane region" description="Helical" evidence="6">
    <location>
        <begin position="47"/>
        <end position="80"/>
    </location>
</feature>
<reference evidence="7 8" key="1">
    <citation type="submission" date="2020-08" db="EMBL/GenBank/DDBJ databases">
        <title>Complete Genome Sequence of Effusibacillus dendaii Strain skT53, Isolated from Farmland soil.</title>
        <authorList>
            <person name="Konishi T."/>
            <person name="Kawasaki H."/>
        </authorList>
    </citation>
    <scope>NUCLEOTIDE SEQUENCE [LARGE SCALE GENOMIC DNA]</scope>
    <source>
        <strain evidence="8">skT53</strain>
    </source>
</reference>
<evidence type="ECO:0000256" key="5">
    <source>
        <dbReference type="ARBA" id="ARBA00023136"/>
    </source>
</evidence>
<dbReference type="RefSeq" id="WP_200760254.1">
    <property type="nucleotide sequence ID" value="NZ_AP023366.1"/>
</dbReference>
<dbReference type="PANTHER" id="PTHR10010">
    <property type="entry name" value="SOLUTE CARRIER FAMILY 34 SODIUM PHOSPHATE , MEMBER 2-RELATED"/>
    <property type="match status" value="1"/>
</dbReference>
<feature type="transmembrane region" description="Helical" evidence="6">
    <location>
        <begin position="281"/>
        <end position="305"/>
    </location>
</feature>
<evidence type="ECO:0000256" key="4">
    <source>
        <dbReference type="ARBA" id="ARBA00022989"/>
    </source>
</evidence>
<dbReference type="EMBL" id="AP023366">
    <property type="protein sequence ID" value="BCJ86232.1"/>
    <property type="molecule type" value="Genomic_DNA"/>
</dbReference>
<feature type="transmembrane region" description="Helical" evidence="6">
    <location>
        <begin position="172"/>
        <end position="199"/>
    </location>
</feature>
<dbReference type="AlphaFoldDB" id="A0A7I8DA47"/>
<evidence type="ECO:0000313" key="7">
    <source>
        <dbReference type="EMBL" id="BCJ86232.1"/>
    </source>
</evidence>
<dbReference type="KEGG" id="eff:skT53_12170"/>
<dbReference type="PANTHER" id="PTHR10010:SF46">
    <property type="entry name" value="SODIUM-DEPENDENT PHOSPHATE TRANSPORT PROTEIN 2B"/>
    <property type="match status" value="1"/>
</dbReference>
<dbReference type="GO" id="GO:0005886">
    <property type="term" value="C:plasma membrane"/>
    <property type="evidence" value="ECO:0007669"/>
    <property type="project" value="UniProtKB-SubCell"/>
</dbReference>
<feature type="transmembrane region" description="Helical" evidence="6">
    <location>
        <begin position="129"/>
        <end position="152"/>
    </location>
</feature>
<evidence type="ECO:0000313" key="8">
    <source>
        <dbReference type="Proteomes" id="UP000593802"/>
    </source>
</evidence>
<evidence type="ECO:0000256" key="6">
    <source>
        <dbReference type="SAM" id="Phobius"/>
    </source>
</evidence>
<feature type="transmembrane region" description="Helical" evidence="6">
    <location>
        <begin position="100"/>
        <end position="122"/>
    </location>
</feature>
<accession>A0A7I8DA47</accession>
<dbReference type="GO" id="GO:0005436">
    <property type="term" value="F:sodium:phosphate symporter activity"/>
    <property type="evidence" value="ECO:0007669"/>
    <property type="project" value="InterPro"/>
</dbReference>
<keyword evidence="2" id="KW-1003">Cell membrane</keyword>
<dbReference type="InterPro" id="IPR003841">
    <property type="entry name" value="Na/Pi_transpt"/>
</dbReference>
<evidence type="ECO:0000256" key="3">
    <source>
        <dbReference type="ARBA" id="ARBA00022692"/>
    </source>
</evidence>
<feature type="transmembrane region" description="Helical" evidence="6">
    <location>
        <begin position="239"/>
        <end position="260"/>
    </location>
</feature>
<evidence type="ECO:0008006" key="9">
    <source>
        <dbReference type="Google" id="ProtNLM"/>
    </source>
</evidence>
<dbReference type="Proteomes" id="UP000593802">
    <property type="component" value="Chromosome"/>
</dbReference>
<feature type="transmembrane region" description="Helical" evidence="6">
    <location>
        <begin position="6"/>
        <end position="26"/>
    </location>
</feature>
<keyword evidence="4 6" id="KW-1133">Transmembrane helix</keyword>
<name>A0A7I8DA47_9BACL</name>
<evidence type="ECO:0000256" key="2">
    <source>
        <dbReference type="ARBA" id="ARBA00022475"/>
    </source>
</evidence>
<feature type="transmembrane region" description="Helical" evidence="6">
    <location>
        <begin position="206"/>
        <end position="227"/>
    </location>
</feature>